<dbReference type="InterPro" id="IPR015062">
    <property type="entry name" value="DUF1885"/>
</dbReference>
<comment type="caution">
    <text evidence="1">The sequence shown here is derived from an EMBL/GenBank/DDBJ whole genome shotgun (WGS) entry which is preliminary data.</text>
</comment>
<dbReference type="Gene3D" id="3.30.310.120">
    <property type="entry name" value="Rbstp2229 like protein"/>
    <property type="match status" value="1"/>
</dbReference>
<dbReference type="InterPro" id="IPR036294">
    <property type="entry name" value="Rbstp2229-like_sf"/>
</dbReference>
<reference evidence="1 2" key="1">
    <citation type="submission" date="2020-08" db="EMBL/GenBank/DDBJ databases">
        <title>A Genomic Blueprint of the Chicken Gut Microbiome.</title>
        <authorList>
            <person name="Gilroy R."/>
            <person name="Ravi A."/>
            <person name="Getino M."/>
            <person name="Pursley I."/>
            <person name="Horton D.L."/>
            <person name="Alikhan N.-F."/>
            <person name="Baker D."/>
            <person name="Gharbi K."/>
            <person name="Hall N."/>
            <person name="Watson M."/>
            <person name="Adriaenssens E.M."/>
            <person name="Foster-Nyarko E."/>
            <person name="Jarju S."/>
            <person name="Secka A."/>
            <person name="Antonio M."/>
            <person name="Oren A."/>
            <person name="Chaudhuri R."/>
            <person name="La Ragione R.M."/>
            <person name="Hildebrand F."/>
            <person name="Pallen M.J."/>
        </authorList>
    </citation>
    <scope>NUCLEOTIDE SEQUENCE [LARGE SCALE GENOMIC DNA]</scope>
    <source>
        <strain evidence="1 2">Sa5YUA1</strain>
    </source>
</reference>
<dbReference type="Pfam" id="PF08968">
    <property type="entry name" value="DUF1885"/>
    <property type="match status" value="1"/>
</dbReference>
<organism evidence="1 2">
    <name type="scientific">Cytobacillus stercorigallinarum</name>
    <dbReference type="NCBI Taxonomy" id="2762240"/>
    <lineage>
        <taxon>Bacteria</taxon>
        <taxon>Bacillati</taxon>
        <taxon>Bacillota</taxon>
        <taxon>Bacilli</taxon>
        <taxon>Bacillales</taxon>
        <taxon>Bacillaceae</taxon>
        <taxon>Cytobacillus</taxon>
    </lineage>
</organism>
<evidence type="ECO:0000313" key="1">
    <source>
        <dbReference type="EMBL" id="MBD7936881.1"/>
    </source>
</evidence>
<dbReference type="SUPFAM" id="SSF111171">
    <property type="entry name" value="Rbstp2229 protein"/>
    <property type="match status" value="1"/>
</dbReference>
<dbReference type="Proteomes" id="UP000657931">
    <property type="component" value="Unassembled WGS sequence"/>
</dbReference>
<name>A0ABR8QMX6_9BACI</name>
<accession>A0ABR8QMX6</accession>
<dbReference type="EMBL" id="JACSQT010000002">
    <property type="protein sequence ID" value="MBD7936881.1"/>
    <property type="molecule type" value="Genomic_DNA"/>
</dbReference>
<evidence type="ECO:0000313" key="2">
    <source>
        <dbReference type="Proteomes" id="UP000657931"/>
    </source>
</evidence>
<dbReference type="RefSeq" id="WP_191812505.1">
    <property type="nucleotide sequence ID" value="NZ_JACSQT010000002.1"/>
</dbReference>
<gene>
    <name evidence="1" type="ORF">H9655_07545</name>
</gene>
<sequence>MNAYASIKLVPASKIDTITTTELKEYFLYYKDITAKTGDQVDWTYGQAAFPYEIIDSNEKQAEQITLYSEKERYRAILISIQKEKIMDHDNTPRIQTNICFTLPEGATFGDKGKANEYCKFLAKKLQAELHLFNGRVMYYYKRKLQ</sequence>
<proteinExistence type="predicted"/>
<protein>
    <submittedName>
        <fullName evidence="1">DUF1885 family protein</fullName>
    </submittedName>
</protein>
<dbReference type="Gene3D" id="1.20.5.850">
    <property type="entry name" value="Rbstp2229 protein"/>
    <property type="match status" value="1"/>
</dbReference>
<keyword evidence="2" id="KW-1185">Reference proteome</keyword>